<feature type="disulfide bond" evidence="4">
    <location>
        <begin position="612"/>
        <end position="646"/>
    </location>
</feature>
<dbReference type="CDD" id="cd04280">
    <property type="entry name" value="ZnMc_astacin_like"/>
    <property type="match status" value="1"/>
</dbReference>
<feature type="binding site" evidence="5">
    <location>
        <position position="67"/>
    </location>
    <ligand>
        <name>Zn(2+)</name>
        <dbReference type="ChEBI" id="CHEBI:29105"/>
        <note>catalytic</note>
    </ligand>
</feature>
<dbReference type="SMART" id="SM00254">
    <property type="entry name" value="ShKT"/>
    <property type="match status" value="9"/>
</dbReference>
<keyword evidence="4" id="KW-1015">Disulfide bond</keyword>
<feature type="domain" description="ShKT" evidence="8">
    <location>
        <begin position="283"/>
        <end position="319"/>
    </location>
</feature>
<dbReference type="GO" id="GO:0008270">
    <property type="term" value="F:zinc ion binding"/>
    <property type="evidence" value="ECO:0007669"/>
    <property type="project" value="UniProtKB-UniRule"/>
</dbReference>
<dbReference type="Pfam" id="PF01400">
    <property type="entry name" value="Astacin"/>
    <property type="match status" value="1"/>
</dbReference>
<evidence type="ECO:0000256" key="7">
    <source>
        <dbReference type="SAM" id="MobiDB-lite"/>
    </source>
</evidence>
<dbReference type="PROSITE" id="PS51864">
    <property type="entry name" value="ASTACIN"/>
    <property type="match status" value="1"/>
</dbReference>
<protein>
    <recommendedName>
        <fullName evidence="6">Metalloendopeptidase</fullName>
        <ecNumber evidence="6">3.4.24.-</ecNumber>
    </recommendedName>
</protein>
<feature type="binding site" evidence="5">
    <location>
        <position position="63"/>
    </location>
    <ligand>
        <name>Zn(2+)</name>
        <dbReference type="ChEBI" id="CHEBI:29105"/>
        <note>catalytic</note>
    </ligand>
</feature>
<evidence type="ECO:0000313" key="10">
    <source>
        <dbReference type="EMBL" id="GFN94343.1"/>
    </source>
</evidence>
<dbReference type="Proteomes" id="UP000735302">
    <property type="component" value="Unassembled WGS sequence"/>
</dbReference>
<dbReference type="SUPFAM" id="SSF55486">
    <property type="entry name" value="Metalloproteases ('zincins'), catalytic domain"/>
    <property type="match status" value="1"/>
</dbReference>
<comment type="caution">
    <text evidence="4">Lacks conserved residue(s) required for the propagation of feature annotation.</text>
</comment>
<feature type="domain" description="ShKT" evidence="8">
    <location>
        <begin position="427"/>
        <end position="461"/>
    </location>
</feature>
<keyword evidence="3 5" id="KW-0378">Hydrolase</keyword>
<feature type="binding site" evidence="5">
    <location>
        <position position="73"/>
    </location>
    <ligand>
        <name>Zn(2+)</name>
        <dbReference type="ChEBI" id="CHEBI:29105"/>
        <note>catalytic</note>
    </ligand>
</feature>
<feature type="disulfide bond" evidence="4">
    <location>
        <begin position="388"/>
        <end position="422"/>
    </location>
</feature>
<keyword evidence="11" id="KW-1185">Reference proteome</keyword>
<dbReference type="PANTHER" id="PTHR10127">
    <property type="entry name" value="DISCOIDIN, CUB, EGF, LAMININ , AND ZINC METALLOPROTEASE DOMAIN CONTAINING"/>
    <property type="match status" value="1"/>
</dbReference>
<evidence type="ECO:0000256" key="5">
    <source>
        <dbReference type="PROSITE-ProRule" id="PRU01211"/>
    </source>
</evidence>
<evidence type="ECO:0000256" key="1">
    <source>
        <dbReference type="ARBA" id="ARBA00002657"/>
    </source>
</evidence>
<keyword evidence="5 6" id="KW-0479">Metal-binding</keyword>
<feature type="disulfide bond" evidence="4">
    <location>
        <begin position="649"/>
        <end position="683"/>
    </location>
</feature>
<evidence type="ECO:0000256" key="6">
    <source>
        <dbReference type="RuleBase" id="RU361183"/>
    </source>
</evidence>
<keyword evidence="5 6" id="KW-0482">Metalloprotease</keyword>
<feature type="domain" description="Peptidase M12A" evidence="9">
    <location>
        <begin position="1"/>
        <end position="170"/>
    </location>
</feature>
<reference evidence="10 11" key="1">
    <citation type="journal article" date="2021" name="Elife">
        <title>Chloroplast acquisition without the gene transfer in kleptoplastic sea slugs, Plakobranchus ocellatus.</title>
        <authorList>
            <person name="Maeda T."/>
            <person name="Takahashi S."/>
            <person name="Yoshida T."/>
            <person name="Shimamura S."/>
            <person name="Takaki Y."/>
            <person name="Nagai Y."/>
            <person name="Toyoda A."/>
            <person name="Suzuki Y."/>
            <person name="Arimoto A."/>
            <person name="Ishii H."/>
            <person name="Satoh N."/>
            <person name="Nishiyama T."/>
            <person name="Hasebe M."/>
            <person name="Maruyama T."/>
            <person name="Minagawa J."/>
            <person name="Obokata J."/>
            <person name="Shigenobu S."/>
        </authorList>
    </citation>
    <scope>NUCLEOTIDE SEQUENCE [LARGE SCALE GENOMIC DNA]</scope>
</reference>
<dbReference type="PRINTS" id="PR00480">
    <property type="entry name" value="ASTACIN"/>
</dbReference>
<evidence type="ECO:0000256" key="3">
    <source>
        <dbReference type="ARBA" id="ARBA00022801"/>
    </source>
</evidence>
<feature type="domain" description="ShKT" evidence="8">
    <location>
        <begin position="649"/>
        <end position="683"/>
    </location>
</feature>
<feature type="domain" description="ShKT" evidence="8">
    <location>
        <begin position="612"/>
        <end position="646"/>
    </location>
</feature>
<feature type="domain" description="ShKT" evidence="8">
    <location>
        <begin position="388"/>
        <end position="422"/>
    </location>
</feature>
<dbReference type="SMART" id="SM00235">
    <property type="entry name" value="ZnMc"/>
    <property type="match status" value="1"/>
</dbReference>
<dbReference type="InterPro" id="IPR006026">
    <property type="entry name" value="Peptidase_Metallo"/>
</dbReference>
<feature type="domain" description="ShKT" evidence="8">
    <location>
        <begin position="330"/>
        <end position="367"/>
    </location>
</feature>
<dbReference type="GO" id="GO:0006508">
    <property type="term" value="P:proteolysis"/>
    <property type="evidence" value="ECO:0007669"/>
    <property type="project" value="UniProtKB-KW"/>
</dbReference>
<feature type="domain" description="ShKT" evidence="8">
    <location>
        <begin position="547"/>
        <end position="584"/>
    </location>
</feature>
<proteinExistence type="predicted"/>
<comment type="caution">
    <text evidence="10">The sequence shown here is derived from an EMBL/GenBank/DDBJ whole genome shotgun (WGS) entry which is preliminary data.</text>
</comment>
<evidence type="ECO:0000313" key="11">
    <source>
        <dbReference type="Proteomes" id="UP000735302"/>
    </source>
</evidence>
<evidence type="ECO:0000256" key="2">
    <source>
        <dbReference type="ARBA" id="ARBA00022670"/>
    </source>
</evidence>
<evidence type="ECO:0000259" key="8">
    <source>
        <dbReference type="PROSITE" id="PS51670"/>
    </source>
</evidence>
<feature type="domain" description="ShKT" evidence="8">
    <location>
        <begin position="211"/>
        <end position="247"/>
    </location>
</feature>
<name>A0AAV3ZKE1_9GAST</name>
<keyword evidence="2 5" id="KW-0645">Protease</keyword>
<evidence type="ECO:0000259" key="9">
    <source>
        <dbReference type="PROSITE" id="PS51864"/>
    </source>
</evidence>
<dbReference type="PROSITE" id="PS51670">
    <property type="entry name" value="SHKT"/>
    <property type="match status" value="9"/>
</dbReference>
<dbReference type="AlphaFoldDB" id="A0AAV3ZKE1"/>
<sequence>MRRSMTEWERYTCMNFRPATQQDPNVVRFQNGVGCNSQLGMVGGVQVLNLQAPGCRFKGLYLHEIGHALGLVHEHQLPDRDNYIEILYQNVSPHMRIWFNKYSSKEVNQRDVPYEYSSVMHYGITAFSKDGESQTIRAKDKDKEKTIGKVFLKELAYTDVKIVNRMYNCSAHCTNEDRCGPQGHLDQNCNCICRDGSSDCDTTKRNVDRNCRNLYDSWSCYIWANQGECERNKYYMEQQCAKACGVCGNQGEDAAAQNILWPWQWFPMFANMMPKEWMAIGSCKDTYLKTKCAVWKERGDCATNARWMKINCKATCDFCGDEGSSAAVRCSNTYSKSHKCDEWALGGECEVNRQWMFENCRKSCRLCDKDSVDGGEDGDDVDEDKLRCVDTHETCERWASSGECSNNPTWMIPNCRKACGKCDDVRCVDTHETCERWASSGECSNNPTWMIPNCRKACGKCDDGTCKNLYEDTQCEIWAQKLKCIEDATWMGKHCAKSCRRGICEGKEPDGNGKSTPRTTTRPDITTRWSRKTTRRTTTPQTTDSTCRNKHGSDTQCDIWAKNDHCNINPGWMLKFCSKACGQCTGGGGDGGGGGGRSTTKGTIETGGDGDCVDTHASCPTWAKFNYCDTNPQYNLVNCKKSCNNCNGCRDAEFLCSVWAKADNCARNPRYMLRHCQKSCNVCSKSNDEIISSTETKKATATISGGGNEGEDGNSSTRHADHSVLPLLLSFVFAILLVF</sequence>
<organism evidence="10 11">
    <name type="scientific">Plakobranchus ocellatus</name>
    <dbReference type="NCBI Taxonomy" id="259542"/>
    <lineage>
        <taxon>Eukaryota</taxon>
        <taxon>Metazoa</taxon>
        <taxon>Spiralia</taxon>
        <taxon>Lophotrochozoa</taxon>
        <taxon>Mollusca</taxon>
        <taxon>Gastropoda</taxon>
        <taxon>Heterobranchia</taxon>
        <taxon>Euthyneura</taxon>
        <taxon>Panpulmonata</taxon>
        <taxon>Sacoglossa</taxon>
        <taxon>Placobranchoidea</taxon>
        <taxon>Plakobranchidae</taxon>
        <taxon>Plakobranchus</taxon>
    </lineage>
</organism>
<feature type="region of interest" description="Disordered" evidence="7">
    <location>
        <begin position="695"/>
        <end position="717"/>
    </location>
</feature>
<dbReference type="InterPro" id="IPR024079">
    <property type="entry name" value="MetalloPept_cat_dom_sf"/>
</dbReference>
<comment type="cofactor">
    <cofactor evidence="5 6">
        <name>Zn(2+)</name>
        <dbReference type="ChEBI" id="CHEBI:29105"/>
    </cofactor>
    <text evidence="5 6">Binds 1 zinc ion per subunit.</text>
</comment>
<dbReference type="Gene3D" id="3.40.390.10">
    <property type="entry name" value="Collagenase (Catalytic Domain)"/>
    <property type="match status" value="1"/>
</dbReference>
<dbReference type="GO" id="GO:0004222">
    <property type="term" value="F:metalloendopeptidase activity"/>
    <property type="evidence" value="ECO:0007669"/>
    <property type="project" value="UniProtKB-UniRule"/>
</dbReference>
<evidence type="ECO:0000256" key="4">
    <source>
        <dbReference type="PROSITE-ProRule" id="PRU01005"/>
    </source>
</evidence>
<accession>A0AAV3ZKE1</accession>
<dbReference type="InterPro" id="IPR001506">
    <property type="entry name" value="Peptidase_M12A"/>
</dbReference>
<dbReference type="Pfam" id="PF01549">
    <property type="entry name" value="ShK"/>
    <property type="match status" value="9"/>
</dbReference>
<dbReference type="Gene3D" id="1.10.10.1940">
    <property type="match status" value="1"/>
</dbReference>
<comment type="function">
    <text evidence="1">Metalloprotease.</text>
</comment>
<dbReference type="InterPro" id="IPR003582">
    <property type="entry name" value="ShKT_dom"/>
</dbReference>
<feature type="active site" evidence="5">
    <location>
        <position position="64"/>
    </location>
</feature>
<feature type="disulfide bond" evidence="4">
    <location>
        <begin position="427"/>
        <end position="461"/>
    </location>
</feature>
<dbReference type="EMBL" id="BLXT01002434">
    <property type="protein sequence ID" value="GFN94343.1"/>
    <property type="molecule type" value="Genomic_DNA"/>
</dbReference>
<dbReference type="EC" id="3.4.24.-" evidence="6"/>
<dbReference type="InterPro" id="IPR034035">
    <property type="entry name" value="Astacin-like_dom"/>
</dbReference>
<keyword evidence="5 6" id="KW-0862">Zinc</keyword>
<feature type="domain" description="ShKT" evidence="8">
    <location>
        <begin position="466"/>
        <end position="504"/>
    </location>
</feature>
<dbReference type="PANTHER" id="PTHR10127:SF873">
    <property type="entry name" value="METALLOENDOPEPTIDASE"/>
    <property type="match status" value="1"/>
</dbReference>
<gene>
    <name evidence="10" type="ORF">PoB_002084900</name>
</gene>